<dbReference type="AlphaFoldDB" id="A0A3M7QCT4"/>
<keyword evidence="2" id="KW-1185">Reference proteome</keyword>
<gene>
    <name evidence="1" type="ORF">BpHYR1_022550</name>
</gene>
<dbReference type="EMBL" id="REGN01006503">
    <property type="protein sequence ID" value="RNA09257.1"/>
    <property type="molecule type" value="Genomic_DNA"/>
</dbReference>
<reference evidence="1 2" key="1">
    <citation type="journal article" date="2018" name="Sci. Rep.">
        <title>Genomic signatures of local adaptation to the degree of environmental predictability in rotifers.</title>
        <authorList>
            <person name="Franch-Gras L."/>
            <person name="Hahn C."/>
            <person name="Garcia-Roger E.M."/>
            <person name="Carmona M.J."/>
            <person name="Serra M."/>
            <person name="Gomez A."/>
        </authorList>
    </citation>
    <scope>NUCLEOTIDE SEQUENCE [LARGE SCALE GENOMIC DNA]</scope>
    <source>
        <strain evidence="1">HYR1</strain>
    </source>
</reference>
<accession>A0A3M7QCT4</accession>
<name>A0A3M7QCT4_BRAPC</name>
<protein>
    <submittedName>
        <fullName evidence="1">Uncharacterized protein</fullName>
    </submittedName>
</protein>
<evidence type="ECO:0000313" key="2">
    <source>
        <dbReference type="Proteomes" id="UP000276133"/>
    </source>
</evidence>
<organism evidence="1 2">
    <name type="scientific">Brachionus plicatilis</name>
    <name type="common">Marine rotifer</name>
    <name type="synonym">Brachionus muelleri</name>
    <dbReference type="NCBI Taxonomy" id="10195"/>
    <lineage>
        <taxon>Eukaryota</taxon>
        <taxon>Metazoa</taxon>
        <taxon>Spiralia</taxon>
        <taxon>Gnathifera</taxon>
        <taxon>Rotifera</taxon>
        <taxon>Eurotatoria</taxon>
        <taxon>Monogononta</taxon>
        <taxon>Pseudotrocha</taxon>
        <taxon>Ploima</taxon>
        <taxon>Brachionidae</taxon>
        <taxon>Brachionus</taxon>
    </lineage>
</organism>
<proteinExistence type="predicted"/>
<dbReference type="Proteomes" id="UP000276133">
    <property type="component" value="Unassembled WGS sequence"/>
</dbReference>
<comment type="caution">
    <text evidence="1">The sequence shown here is derived from an EMBL/GenBank/DDBJ whole genome shotgun (WGS) entry which is preliminary data.</text>
</comment>
<sequence>MVKVEVVHFVRNNIYLDDLHFPFTELRLKFIYIFSIKLNNNTTVSKLAEAAYWKVTYGSTLRYIQ</sequence>
<evidence type="ECO:0000313" key="1">
    <source>
        <dbReference type="EMBL" id="RNA09257.1"/>
    </source>
</evidence>